<protein>
    <recommendedName>
        <fullName evidence="4">DUF456 domain-containing protein</fullName>
    </recommendedName>
</protein>
<dbReference type="Proteomes" id="UP000259030">
    <property type="component" value="Chromosome"/>
</dbReference>
<dbReference type="PANTHER" id="PTHR39165:SF1">
    <property type="entry name" value="DUF456 DOMAIN-CONTAINING PROTEIN"/>
    <property type="match status" value="1"/>
</dbReference>
<sequence>MSLPFWVFLIVWLVGLGSTFLPVVPATLIIFAGAATAALLDGFQWGADGLFLLVFLLLTVLAMVVDNAASAWGARKYGGSRQAMWGALAGGIVGGLLLPPLGLFLGPPAGAFLAELLLVRRPVNEALASTWGTVVGLFTGLGAKFALHLLLGAYGLWHFWPR</sequence>
<dbReference type="Pfam" id="PF04306">
    <property type="entry name" value="DUF456"/>
    <property type="match status" value="1"/>
</dbReference>
<keyword evidence="3" id="KW-1185">Reference proteome</keyword>
<gene>
    <name evidence="2" type="ORF">DFI_05990</name>
</gene>
<keyword evidence="1" id="KW-0812">Transmembrane</keyword>
<feature type="transmembrane region" description="Helical" evidence="1">
    <location>
        <begin position="50"/>
        <end position="72"/>
    </location>
</feature>
<dbReference type="PANTHER" id="PTHR39165">
    <property type="entry name" value="IG HYPOTHETICAL 17883"/>
    <property type="match status" value="1"/>
</dbReference>
<dbReference type="AlphaFoldDB" id="A0A221SVC5"/>
<dbReference type="EMBL" id="CP021081">
    <property type="protein sequence ID" value="ASN80609.1"/>
    <property type="molecule type" value="Genomic_DNA"/>
</dbReference>
<dbReference type="KEGG" id="dfc:DFI_05990"/>
<dbReference type="RefSeq" id="WP_027462508.1">
    <property type="nucleotide sequence ID" value="NZ_BNAK01000004.1"/>
</dbReference>
<name>A0A221SVC5_9DEIO</name>
<keyword evidence="1" id="KW-0472">Membrane</keyword>
<feature type="transmembrane region" description="Helical" evidence="1">
    <location>
        <begin position="84"/>
        <end position="106"/>
    </location>
</feature>
<dbReference type="STRING" id="317577.GCA_000419625_02732"/>
<evidence type="ECO:0008006" key="4">
    <source>
        <dbReference type="Google" id="ProtNLM"/>
    </source>
</evidence>
<dbReference type="InterPro" id="IPR007403">
    <property type="entry name" value="DUF456"/>
</dbReference>
<organism evidence="2 3">
    <name type="scientific">Deinococcus ficus</name>
    <dbReference type="NCBI Taxonomy" id="317577"/>
    <lineage>
        <taxon>Bacteria</taxon>
        <taxon>Thermotogati</taxon>
        <taxon>Deinococcota</taxon>
        <taxon>Deinococci</taxon>
        <taxon>Deinococcales</taxon>
        <taxon>Deinococcaceae</taxon>
        <taxon>Deinococcus</taxon>
    </lineage>
</organism>
<proteinExistence type="predicted"/>
<evidence type="ECO:0000256" key="1">
    <source>
        <dbReference type="SAM" id="Phobius"/>
    </source>
</evidence>
<accession>A0A221SVC5</accession>
<feature type="transmembrane region" description="Helical" evidence="1">
    <location>
        <begin position="126"/>
        <end position="157"/>
    </location>
</feature>
<evidence type="ECO:0000313" key="3">
    <source>
        <dbReference type="Proteomes" id="UP000259030"/>
    </source>
</evidence>
<evidence type="ECO:0000313" key="2">
    <source>
        <dbReference type="EMBL" id="ASN80609.1"/>
    </source>
</evidence>
<keyword evidence="1" id="KW-1133">Transmembrane helix</keyword>
<reference evidence="2 3" key="1">
    <citation type="submission" date="2017-05" db="EMBL/GenBank/DDBJ databases">
        <title>The complete genome sequence of Deinococcus ficus isolated from the rhizosphere of the Ficus religiosa L. in Taiwan.</title>
        <authorList>
            <person name="Wu K.-M."/>
            <person name="Liao T.-L."/>
            <person name="Liu Y.-M."/>
            <person name="Young C.-C."/>
            <person name="Tsai S.-F."/>
        </authorList>
    </citation>
    <scope>NUCLEOTIDE SEQUENCE [LARGE SCALE GENOMIC DNA]</scope>
    <source>
        <strain evidence="2 3">CC-FR2-10</strain>
    </source>
</reference>